<comment type="caution">
    <text evidence="4">The sequence shown here is derived from an EMBL/GenBank/DDBJ whole genome shotgun (WGS) entry which is preliminary data.</text>
</comment>
<name>A0ABR8TRD8_9PSED</name>
<evidence type="ECO:0000256" key="1">
    <source>
        <dbReference type="ARBA" id="ARBA00022801"/>
    </source>
</evidence>
<dbReference type="Gene3D" id="3.40.50.1110">
    <property type="entry name" value="SGNH hydrolase"/>
    <property type="match status" value="1"/>
</dbReference>
<keyword evidence="2" id="KW-1133">Transmembrane helix</keyword>
<accession>A0ABR8TRD8</accession>
<feature type="transmembrane region" description="Helical" evidence="2">
    <location>
        <begin position="9"/>
        <end position="28"/>
    </location>
</feature>
<dbReference type="Proteomes" id="UP000611945">
    <property type="component" value="Unassembled WGS sequence"/>
</dbReference>
<dbReference type="InterPro" id="IPR036514">
    <property type="entry name" value="SGNH_hydro_sf"/>
</dbReference>
<keyword evidence="5" id="KW-1185">Reference proteome</keyword>
<organism evidence="4 5">
    <name type="scientific">Serpens gallinarum</name>
    <dbReference type="NCBI Taxonomy" id="2763075"/>
    <lineage>
        <taxon>Bacteria</taxon>
        <taxon>Pseudomonadati</taxon>
        <taxon>Pseudomonadota</taxon>
        <taxon>Gammaproteobacteria</taxon>
        <taxon>Pseudomonadales</taxon>
        <taxon>Pseudomonadaceae</taxon>
        <taxon>Pseudomonas</taxon>
    </lineage>
</organism>
<keyword evidence="2" id="KW-0472">Membrane</keyword>
<sequence>MREHTHRRTYLIVIAALLSSNLIAWLLVFKGPLLHTLVAKFRPDSARITDTRHRQPVEEHDVQAFGIFLTYGQSNSVNAGQIGYVPGRQVLNFYQGRLYRYEDPALGGQGRQGSVWGRLGDRLVSQNIYSGAIFALAGAHGKTVRQLSEGPDYQYFLEQYRGLRETFGKVDAILFHQGEANHRHKQAGHYERQFLAFYRKLRADGVTAPIYLSQASLCNNARDEHLLAQQDKLIVDLPGVLRGPNSDALAQPRYRLPDRCHFSAEGLDALAQLWFKSLSNAQEE</sequence>
<evidence type="ECO:0000256" key="2">
    <source>
        <dbReference type="SAM" id="Phobius"/>
    </source>
</evidence>
<keyword evidence="2" id="KW-0812">Transmembrane</keyword>
<gene>
    <name evidence="4" type="ORF">H9642_14205</name>
</gene>
<keyword evidence="1" id="KW-0378">Hydrolase</keyword>
<dbReference type="EMBL" id="JACSQG010000008">
    <property type="protein sequence ID" value="MBD7978333.1"/>
    <property type="molecule type" value="Genomic_DNA"/>
</dbReference>
<protein>
    <recommendedName>
        <fullName evidence="3">Sialate O-acetylesterase domain-containing protein</fullName>
    </recommendedName>
</protein>
<dbReference type="Pfam" id="PF03629">
    <property type="entry name" value="SASA"/>
    <property type="match status" value="1"/>
</dbReference>
<proteinExistence type="predicted"/>
<dbReference type="RefSeq" id="WP_251837115.1">
    <property type="nucleotide sequence ID" value="NZ_JACSQG010000008.1"/>
</dbReference>
<evidence type="ECO:0000313" key="4">
    <source>
        <dbReference type="EMBL" id="MBD7978333.1"/>
    </source>
</evidence>
<evidence type="ECO:0000259" key="3">
    <source>
        <dbReference type="Pfam" id="PF03629"/>
    </source>
</evidence>
<reference evidence="4 5" key="1">
    <citation type="submission" date="2020-08" db="EMBL/GenBank/DDBJ databases">
        <title>A Genomic Blueprint of the Chicken Gut Microbiome.</title>
        <authorList>
            <person name="Gilroy R."/>
            <person name="Ravi A."/>
            <person name="Getino M."/>
            <person name="Pursley I."/>
            <person name="Horton D.L."/>
            <person name="Alikhan N.-F."/>
            <person name="Baker D."/>
            <person name="Gharbi K."/>
            <person name="Hall N."/>
            <person name="Watson M."/>
            <person name="Adriaenssens E.M."/>
            <person name="Foster-Nyarko E."/>
            <person name="Jarju S."/>
            <person name="Secka A."/>
            <person name="Antonio M."/>
            <person name="Oren A."/>
            <person name="Chaudhuri R."/>
            <person name="La Ragione R.M."/>
            <person name="Hildebrand F."/>
            <person name="Pallen M.J."/>
        </authorList>
    </citation>
    <scope>NUCLEOTIDE SEQUENCE [LARGE SCALE GENOMIC DNA]</scope>
    <source>
        <strain evidence="4 5">Sa2CUA2</strain>
    </source>
</reference>
<feature type="domain" description="Sialate O-acetylesterase" evidence="3">
    <location>
        <begin position="149"/>
        <end position="273"/>
    </location>
</feature>
<dbReference type="InterPro" id="IPR005181">
    <property type="entry name" value="SASA"/>
</dbReference>
<dbReference type="SUPFAM" id="SSF52266">
    <property type="entry name" value="SGNH hydrolase"/>
    <property type="match status" value="1"/>
</dbReference>
<evidence type="ECO:0000313" key="5">
    <source>
        <dbReference type="Proteomes" id="UP000611945"/>
    </source>
</evidence>